<evidence type="ECO:0000313" key="1">
    <source>
        <dbReference type="EMBL" id="KAK5971110.1"/>
    </source>
</evidence>
<protein>
    <submittedName>
        <fullName evidence="1">Uncharacterized protein</fullName>
    </submittedName>
</protein>
<comment type="caution">
    <text evidence="1">The sequence shown here is derived from an EMBL/GenBank/DDBJ whole genome shotgun (WGS) entry which is preliminary data.</text>
</comment>
<evidence type="ECO:0000313" key="2">
    <source>
        <dbReference type="Proteomes" id="UP001331761"/>
    </source>
</evidence>
<dbReference type="EMBL" id="WIXE01018225">
    <property type="protein sequence ID" value="KAK5971110.1"/>
    <property type="molecule type" value="Genomic_DNA"/>
</dbReference>
<accession>A0AAN8FJX9</accession>
<reference evidence="1 2" key="1">
    <citation type="submission" date="2019-10" db="EMBL/GenBank/DDBJ databases">
        <title>Assembly and Annotation for the nematode Trichostrongylus colubriformis.</title>
        <authorList>
            <person name="Martin J."/>
        </authorList>
    </citation>
    <scope>NUCLEOTIDE SEQUENCE [LARGE SCALE GENOMIC DNA]</scope>
    <source>
        <strain evidence="1">G859</strain>
        <tissue evidence="1">Whole worm</tissue>
    </source>
</reference>
<organism evidence="1 2">
    <name type="scientific">Trichostrongylus colubriformis</name>
    <name type="common">Black scour worm</name>
    <dbReference type="NCBI Taxonomy" id="6319"/>
    <lineage>
        <taxon>Eukaryota</taxon>
        <taxon>Metazoa</taxon>
        <taxon>Ecdysozoa</taxon>
        <taxon>Nematoda</taxon>
        <taxon>Chromadorea</taxon>
        <taxon>Rhabditida</taxon>
        <taxon>Rhabditina</taxon>
        <taxon>Rhabditomorpha</taxon>
        <taxon>Strongyloidea</taxon>
        <taxon>Trichostrongylidae</taxon>
        <taxon>Trichostrongylus</taxon>
    </lineage>
</organism>
<keyword evidence="2" id="KW-1185">Reference proteome</keyword>
<dbReference type="Proteomes" id="UP001331761">
    <property type="component" value="Unassembled WGS sequence"/>
</dbReference>
<name>A0AAN8FJX9_TRICO</name>
<dbReference type="AlphaFoldDB" id="A0AAN8FJX9"/>
<gene>
    <name evidence="1" type="ORF">GCK32_010714</name>
</gene>
<proteinExistence type="predicted"/>
<feature type="non-terminal residue" evidence="1">
    <location>
        <position position="1"/>
    </location>
</feature>
<sequence length="138" mass="16178">KPWKLSRETPREIMVRRSIQPLEMSNLRGYRTDDYGQLVRCPSVLYHIADRYDKEMEMAASSTTKPSTGSDMAPQIGSEQLRKKLSEEMERHANKVRRRRELEAYNARKASFKRFATDRMIGLGRHRHIVDPSTLQNK</sequence>